<feature type="compositionally biased region" description="Basic residues" evidence="1">
    <location>
        <begin position="78"/>
        <end position="94"/>
    </location>
</feature>
<sequence length="136" mass="16023">MRAAATQVTCSTSSSTTMVDTLEPTIEDVQRVEAERRVENVRKKEPKPKAEVVRRRESKGENTKTEEELERIQELRRQKQREKKRQQRARKRELARKMLEASENVNHTSYQTQRTGWISEENSMVGNVLKLGEMHW</sequence>
<dbReference type="AlphaFoldDB" id="A0ABD0JMR2"/>
<keyword evidence="3" id="KW-1185">Reference proteome</keyword>
<evidence type="ECO:0000313" key="2">
    <source>
        <dbReference type="EMBL" id="KAK7476242.1"/>
    </source>
</evidence>
<accession>A0ABD0JMR2</accession>
<comment type="caution">
    <text evidence="2">The sequence shown here is derived from an EMBL/GenBank/DDBJ whole genome shotgun (WGS) entry which is preliminary data.</text>
</comment>
<name>A0ABD0JMR2_9CAEN</name>
<dbReference type="EMBL" id="JACVVK020000381">
    <property type="protein sequence ID" value="KAK7476242.1"/>
    <property type="molecule type" value="Genomic_DNA"/>
</dbReference>
<feature type="compositionally biased region" description="Basic and acidic residues" evidence="1">
    <location>
        <begin position="39"/>
        <end position="77"/>
    </location>
</feature>
<dbReference type="Proteomes" id="UP001519460">
    <property type="component" value="Unassembled WGS sequence"/>
</dbReference>
<gene>
    <name evidence="2" type="ORF">BaRGS_00032518</name>
</gene>
<reference evidence="2 3" key="1">
    <citation type="journal article" date="2023" name="Sci. Data">
        <title>Genome assembly of the Korean intertidal mud-creeper Batillaria attramentaria.</title>
        <authorList>
            <person name="Patra A.K."/>
            <person name="Ho P.T."/>
            <person name="Jun S."/>
            <person name="Lee S.J."/>
            <person name="Kim Y."/>
            <person name="Won Y.J."/>
        </authorList>
    </citation>
    <scope>NUCLEOTIDE SEQUENCE [LARGE SCALE GENOMIC DNA]</scope>
    <source>
        <strain evidence="2">Wonlab-2016</strain>
    </source>
</reference>
<protein>
    <submittedName>
        <fullName evidence="2">Uncharacterized protein</fullName>
    </submittedName>
</protein>
<evidence type="ECO:0000313" key="3">
    <source>
        <dbReference type="Proteomes" id="UP001519460"/>
    </source>
</evidence>
<organism evidence="2 3">
    <name type="scientific">Batillaria attramentaria</name>
    <dbReference type="NCBI Taxonomy" id="370345"/>
    <lineage>
        <taxon>Eukaryota</taxon>
        <taxon>Metazoa</taxon>
        <taxon>Spiralia</taxon>
        <taxon>Lophotrochozoa</taxon>
        <taxon>Mollusca</taxon>
        <taxon>Gastropoda</taxon>
        <taxon>Caenogastropoda</taxon>
        <taxon>Sorbeoconcha</taxon>
        <taxon>Cerithioidea</taxon>
        <taxon>Batillariidae</taxon>
        <taxon>Batillaria</taxon>
    </lineage>
</organism>
<feature type="region of interest" description="Disordered" evidence="1">
    <location>
        <begin position="39"/>
        <end position="109"/>
    </location>
</feature>
<feature type="region of interest" description="Disordered" evidence="1">
    <location>
        <begin position="1"/>
        <end position="24"/>
    </location>
</feature>
<proteinExistence type="predicted"/>
<evidence type="ECO:0000256" key="1">
    <source>
        <dbReference type="SAM" id="MobiDB-lite"/>
    </source>
</evidence>